<accession>G2R7B9</accession>
<dbReference type="HOGENOM" id="CLU_2063103_0_0_1"/>
<dbReference type="Proteomes" id="UP000008181">
    <property type="component" value="Chromosome 3"/>
</dbReference>
<dbReference type="OrthoDB" id="419598at2759"/>
<dbReference type="GeneID" id="11518699"/>
<dbReference type="Gene3D" id="3.40.50.720">
    <property type="entry name" value="NAD(P)-binding Rossmann-like Domain"/>
    <property type="match status" value="1"/>
</dbReference>
<dbReference type="Gene3D" id="3.90.25.10">
    <property type="entry name" value="UDP-galactose 4-epimerase, domain 1"/>
    <property type="match status" value="1"/>
</dbReference>
<dbReference type="AlphaFoldDB" id="G2R7B9"/>
<organism evidence="1 2">
    <name type="scientific">Thermothielavioides terrestris (strain ATCC 38088 / NRRL 8126)</name>
    <name type="common">Thielavia terrestris</name>
    <dbReference type="NCBI Taxonomy" id="578455"/>
    <lineage>
        <taxon>Eukaryota</taxon>
        <taxon>Fungi</taxon>
        <taxon>Dikarya</taxon>
        <taxon>Ascomycota</taxon>
        <taxon>Pezizomycotina</taxon>
        <taxon>Sordariomycetes</taxon>
        <taxon>Sordariomycetidae</taxon>
        <taxon>Sordariales</taxon>
        <taxon>Chaetomiaceae</taxon>
        <taxon>Thermothielavioides</taxon>
        <taxon>Thermothielavioides terrestris</taxon>
    </lineage>
</organism>
<proteinExistence type="predicted"/>
<dbReference type="KEGG" id="ttt:THITE_2129662"/>
<gene>
    <name evidence="1" type="ORF">THITE_2129662</name>
</gene>
<dbReference type="EMBL" id="CP003011">
    <property type="protein sequence ID" value="AEO67828.1"/>
    <property type="molecule type" value="Genomic_DNA"/>
</dbReference>
<keyword evidence="2" id="KW-1185">Reference proteome</keyword>
<protein>
    <submittedName>
        <fullName evidence="1">Uncharacterized protein</fullName>
    </submittedName>
</protein>
<evidence type="ECO:0000313" key="2">
    <source>
        <dbReference type="Proteomes" id="UP000008181"/>
    </source>
</evidence>
<sequence length="119" mass="13078">MSGAPIFDQTGRSCVHGFFHAHASSRKRVGRPSSTAASNTVTVLRPDPFMANFVEPMIQCGYTETKKGTWTSSMRAESLLGLVDHVDIARFVAAAFQYPGHTTAGIWVSKARISWFNTR</sequence>
<name>G2R7B9_THETT</name>
<dbReference type="RefSeq" id="XP_003654164.1">
    <property type="nucleotide sequence ID" value="XM_003654116.1"/>
</dbReference>
<evidence type="ECO:0000313" key="1">
    <source>
        <dbReference type="EMBL" id="AEO67828.1"/>
    </source>
</evidence>
<reference evidence="1 2" key="1">
    <citation type="journal article" date="2011" name="Nat. Biotechnol.">
        <title>Comparative genomic analysis of the thermophilic biomass-degrading fungi Myceliophthora thermophila and Thielavia terrestris.</title>
        <authorList>
            <person name="Berka R.M."/>
            <person name="Grigoriev I.V."/>
            <person name="Otillar R."/>
            <person name="Salamov A."/>
            <person name="Grimwood J."/>
            <person name="Reid I."/>
            <person name="Ishmael N."/>
            <person name="John T."/>
            <person name="Darmond C."/>
            <person name="Moisan M.-C."/>
            <person name="Henrissat B."/>
            <person name="Coutinho P.M."/>
            <person name="Lombard V."/>
            <person name="Natvig D.O."/>
            <person name="Lindquist E."/>
            <person name="Schmutz J."/>
            <person name="Lucas S."/>
            <person name="Harris P."/>
            <person name="Powlowski J."/>
            <person name="Bellemare A."/>
            <person name="Taylor D."/>
            <person name="Butler G."/>
            <person name="de Vries R.P."/>
            <person name="Allijn I.E."/>
            <person name="van den Brink J."/>
            <person name="Ushinsky S."/>
            <person name="Storms R."/>
            <person name="Powell A.J."/>
            <person name="Paulsen I.T."/>
            <person name="Elbourne L.D.H."/>
            <person name="Baker S.E."/>
            <person name="Magnuson J."/>
            <person name="LaBoissiere S."/>
            <person name="Clutterbuck A.J."/>
            <person name="Martinez D."/>
            <person name="Wogulis M."/>
            <person name="de Leon A.L."/>
            <person name="Rey M.W."/>
            <person name="Tsang A."/>
        </authorList>
    </citation>
    <scope>NUCLEOTIDE SEQUENCE [LARGE SCALE GENOMIC DNA]</scope>
    <source>
        <strain evidence="2">ATCC 38088 / NRRL 8126</strain>
    </source>
</reference>